<dbReference type="AlphaFoldDB" id="A0A1Y2B8G4"/>
<sequence length="116" mass="12135">MLSQTLLTICIASIASAAPAAVPTTTTPAPAPLTPSTFLKFNNTWALQLPVSTAANPTVIAVISNPALKTFTSPNFYVNNDKTGVMFYTPNTGITLSGGHPRTELRQMTGATGQLQ</sequence>
<dbReference type="InterPro" id="IPR013320">
    <property type="entry name" value="ConA-like_dom_sf"/>
</dbReference>
<feature type="signal peptide" evidence="1">
    <location>
        <begin position="1"/>
        <end position="17"/>
    </location>
</feature>
<dbReference type="Pfam" id="PF08787">
    <property type="entry name" value="Alginate_lyase2"/>
    <property type="match status" value="1"/>
</dbReference>
<dbReference type="SUPFAM" id="SSF49899">
    <property type="entry name" value="Concanavalin A-like lectins/glucanases"/>
    <property type="match status" value="1"/>
</dbReference>
<name>A0A1Y2B8G4_9FUNG</name>
<reference evidence="3 4" key="1">
    <citation type="submission" date="2016-07" db="EMBL/GenBank/DDBJ databases">
        <title>Pervasive Adenine N6-methylation of Active Genes in Fungi.</title>
        <authorList>
            <consortium name="DOE Joint Genome Institute"/>
            <person name="Mondo S.J."/>
            <person name="Dannebaum R.O."/>
            <person name="Kuo R.C."/>
            <person name="Labutti K."/>
            <person name="Haridas S."/>
            <person name="Kuo A."/>
            <person name="Salamov A."/>
            <person name="Ahrendt S.R."/>
            <person name="Lipzen A."/>
            <person name="Sullivan W."/>
            <person name="Andreopoulos W.B."/>
            <person name="Clum A."/>
            <person name="Lindquist E."/>
            <person name="Daum C."/>
            <person name="Ramamoorthy G.K."/>
            <person name="Gryganskyi A."/>
            <person name="Culley D."/>
            <person name="Magnuson J.K."/>
            <person name="James T.Y."/>
            <person name="O'Malley M.A."/>
            <person name="Stajich J.E."/>
            <person name="Spatafora J.W."/>
            <person name="Visel A."/>
            <person name="Grigoriev I.V."/>
        </authorList>
    </citation>
    <scope>NUCLEOTIDE SEQUENCE [LARGE SCALE GENOMIC DNA]</scope>
    <source>
        <strain evidence="3 4">JEL800</strain>
    </source>
</reference>
<dbReference type="OrthoDB" id="2132422at2759"/>
<dbReference type="Gene3D" id="2.60.120.200">
    <property type="match status" value="1"/>
</dbReference>
<evidence type="ECO:0000256" key="1">
    <source>
        <dbReference type="SAM" id="SignalP"/>
    </source>
</evidence>
<proteinExistence type="predicted"/>
<organism evidence="3 4">
    <name type="scientific">Rhizoclosmatium globosum</name>
    <dbReference type="NCBI Taxonomy" id="329046"/>
    <lineage>
        <taxon>Eukaryota</taxon>
        <taxon>Fungi</taxon>
        <taxon>Fungi incertae sedis</taxon>
        <taxon>Chytridiomycota</taxon>
        <taxon>Chytridiomycota incertae sedis</taxon>
        <taxon>Chytridiomycetes</taxon>
        <taxon>Chytridiales</taxon>
        <taxon>Chytriomycetaceae</taxon>
        <taxon>Rhizoclosmatium</taxon>
    </lineage>
</organism>
<accession>A0A1Y2B8G4</accession>
<comment type="caution">
    <text evidence="3">The sequence shown here is derived from an EMBL/GenBank/DDBJ whole genome shotgun (WGS) entry which is preliminary data.</text>
</comment>
<evidence type="ECO:0000259" key="2">
    <source>
        <dbReference type="Pfam" id="PF08787"/>
    </source>
</evidence>
<keyword evidence="4" id="KW-1185">Reference proteome</keyword>
<dbReference type="Proteomes" id="UP000193642">
    <property type="component" value="Unassembled WGS sequence"/>
</dbReference>
<protein>
    <recommendedName>
        <fullName evidence="2">Alginate lyase 2 domain-containing protein</fullName>
    </recommendedName>
</protein>
<evidence type="ECO:0000313" key="4">
    <source>
        <dbReference type="Proteomes" id="UP000193642"/>
    </source>
</evidence>
<feature type="domain" description="Alginate lyase 2" evidence="2">
    <location>
        <begin position="43"/>
        <end position="109"/>
    </location>
</feature>
<keyword evidence="1" id="KW-0732">Signal</keyword>
<gene>
    <name evidence="3" type="ORF">BCR33DRAFT_724082</name>
</gene>
<dbReference type="EMBL" id="MCGO01000079">
    <property type="protein sequence ID" value="ORY31138.1"/>
    <property type="molecule type" value="Genomic_DNA"/>
</dbReference>
<feature type="chain" id="PRO_5013322343" description="Alginate lyase 2 domain-containing protein" evidence="1">
    <location>
        <begin position="18"/>
        <end position="116"/>
    </location>
</feature>
<evidence type="ECO:0000313" key="3">
    <source>
        <dbReference type="EMBL" id="ORY31138.1"/>
    </source>
</evidence>
<dbReference type="InterPro" id="IPR014895">
    <property type="entry name" value="Alginate_lyase_2"/>
</dbReference>